<evidence type="ECO:0000313" key="2">
    <source>
        <dbReference type="EMBL" id="UUY05635.1"/>
    </source>
</evidence>
<gene>
    <name evidence="2" type="ORF">LRS13_08985</name>
</gene>
<sequence length="84" mass="9249">MSSPGDETLGRGEALGADAERVEQRLRVGLNRLAERLHVDGAEDTDHHDPEQPERDAPHDRGPHAPAVLVADELDHATWFSVRP</sequence>
<dbReference type="Proteomes" id="UP001058860">
    <property type="component" value="Chromosome"/>
</dbReference>
<feature type="region of interest" description="Disordered" evidence="1">
    <location>
        <begin position="37"/>
        <end position="68"/>
    </location>
</feature>
<evidence type="ECO:0000313" key="3">
    <source>
        <dbReference type="Proteomes" id="UP001058860"/>
    </source>
</evidence>
<protein>
    <submittedName>
        <fullName evidence="2">Uncharacterized protein</fullName>
    </submittedName>
</protein>
<keyword evidence="3" id="KW-1185">Reference proteome</keyword>
<name>A0ABY5PM69_9ACTN</name>
<dbReference type="EMBL" id="CP088295">
    <property type="protein sequence ID" value="UUY05635.1"/>
    <property type="molecule type" value="Genomic_DNA"/>
</dbReference>
<evidence type="ECO:0000256" key="1">
    <source>
        <dbReference type="SAM" id="MobiDB-lite"/>
    </source>
</evidence>
<proteinExistence type="predicted"/>
<organism evidence="2 3">
    <name type="scientific">Svornostia abyssi</name>
    <dbReference type="NCBI Taxonomy" id="2898438"/>
    <lineage>
        <taxon>Bacteria</taxon>
        <taxon>Bacillati</taxon>
        <taxon>Actinomycetota</taxon>
        <taxon>Thermoleophilia</taxon>
        <taxon>Solirubrobacterales</taxon>
        <taxon>Baekduiaceae</taxon>
        <taxon>Svornostia</taxon>
    </lineage>
</organism>
<dbReference type="RefSeq" id="WP_353866079.1">
    <property type="nucleotide sequence ID" value="NZ_CP088295.1"/>
</dbReference>
<feature type="compositionally biased region" description="Basic and acidic residues" evidence="1">
    <location>
        <begin position="37"/>
        <end position="63"/>
    </location>
</feature>
<reference evidence="3" key="1">
    <citation type="submission" date="2021-11" db="EMBL/GenBank/DDBJ databases">
        <title>Cultivation dependent microbiological survey of springs from the worlds oldest radium mine currently devoted to the extraction of radon-saturated water.</title>
        <authorList>
            <person name="Kapinusova G."/>
            <person name="Smrhova T."/>
            <person name="Strejcek M."/>
            <person name="Suman J."/>
            <person name="Jani K."/>
            <person name="Pajer P."/>
            <person name="Uhlik O."/>
        </authorList>
    </citation>
    <scope>NUCLEOTIDE SEQUENCE [LARGE SCALE GENOMIC DNA]</scope>
    <source>
        <strain evidence="3">J379</strain>
    </source>
</reference>
<accession>A0ABY5PM69</accession>